<evidence type="ECO:0000313" key="2">
    <source>
        <dbReference type="EMBL" id="KAF8379835.1"/>
    </source>
</evidence>
<keyword evidence="3" id="KW-1185">Reference proteome</keyword>
<feature type="compositionally biased region" description="Low complexity" evidence="1">
    <location>
        <begin position="1"/>
        <end position="17"/>
    </location>
</feature>
<organism evidence="2 3">
    <name type="scientific">Tetracentron sinense</name>
    <name type="common">Spur-leaf</name>
    <dbReference type="NCBI Taxonomy" id="13715"/>
    <lineage>
        <taxon>Eukaryota</taxon>
        <taxon>Viridiplantae</taxon>
        <taxon>Streptophyta</taxon>
        <taxon>Embryophyta</taxon>
        <taxon>Tracheophyta</taxon>
        <taxon>Spermatophyta</taxon>
        <taxon>Magnoliopsida</taxon>
        <taxon>Trochodendrales</taxon>
        <taxon>Trochodendraceae</taxon>
        <taxon>Tetracentron</taxon>
    </lineage>
</organism>
<feature type="compositionally biased region" description="Polar residues" evidence="1">
    <location>
        <begin position="922"/>
        <end position="935"/>
    </location>
</feature>
<feature type="compositionally biased region" description="Polar residues" evidence="1">
    <location>
        <begin position="955"/>
        <end position="968"/>
    </location>
</feature>
<dbReference type="EMBL" id="JABCRI010000022">
    <property type="protein sequence ID" value="KAF8379835.1"/>
    <property type="molecule type" value="Genomic_DNA"/>
</dbReference>
<feature type="region of interest" description="Disordered" evidence="1">
    <location>
        <begin position="382"/>
        <end position="401"/>
    </location>
</feature>
<feature type="compositionally biased region" description="Basic and acidic residues" evidence="1">
    <location>
        <begin position="825"/>
        <end position="842"/>
    </location>
</feature>
<evidence type="ECO:0000256" key="1">
    <source>
        <dbReference type="SAM" id="MobiDB-lite"/>
    </source>
</evidence>
<feature type="region of interest" description="Disordered" evidence="1">
    <location>
        <begin position="825"/>
        <end position="857"/>
    </location>
</feature>
<accession>A0A834YGI8</accession>
<dbReference type="OrthoDB" id="611935at2759"/>
<dbReference type="Proteomes" id="UP000655225">
    <property type="component" value="Unassembled WGS sequence"/>
</dbReference>
<dbReference type="PANTHER" id="PTHR34361">
    <property type="entry name" value="OS08G0157800 PROTEIN"/>
    <property type="match status" value="1"/>
</dbReference>
<dbReference type="OMA" id="QAQPYQM"/>
<feature type="region of interest" description="Disordered" evidence="1">
    <location>
        <begin position="1"/>
        <end position="21"/>
    </location>
</feature>
<protein>
    <submittedName>
        <fullName evidence="2">Uncharacterized protein</fullName>
    </submittedName>
</protein>
<dbReference type="PANTHER" id="PTHR34361:SF2">
    <property type="entry name" value="OS08G0157800 PROTEIN"/>
    <property type="match status" value="1"/>
</dbReference>
<feature type="region of interest" description="Disordered" evidence="1">
    <location>
        <begin position="912"/>
        <end position="971"/>
    </location>
</feature>
<comment type="caution">
    <text evidence="2">The sequence shown here is derived from an EMBL/GenBank/DDBJ whole genome shotgun (WGS) entry which is preliminary data.</text>
</comment>
<reference evidence="2 3" key="1">
    <citation type="submission" date="2020-04" db="EMBL/GenBank/DDBJ databases">
        <title>Plant Genome Project.</title>
        <authorList>
            <person name="Zhang R.-G."/>
        </authorList>
    </citation>
    <scope>NUCLEOTIDE SEQUENCE [LARGE SCALE GENOMIC DNA]</scope>
    <source>
        <strain evidence="2">YNK0</strain>
        <tissue evidence="2">Leaf</tissue>
    </source>
</reference>
<sequence>MMGVGSFVHGGSSSSSSNLSPLAQPFTVDRSLPKPNSNLAAHFSEAPYAFTFNPSLDDSLHHFHPPTPLSDSNLGADSIHANALPSGYYQSTHLPSSNPITATGAFPHAQRSESVTLGLSKAKPYYPRNPSPAIPGPSPSMVLLNEPACDMSSTSSVAPLDGSSQIDYTQSLSGLGYTTQWGGGVWNGLPDGGHERRTEFDGSFCWKEKNGASSSTYKSSLNQGGLAAVDLSTWQETSAVSRRKYIDTLGKKSHIGSLCTELDTKCFSVPEVNSSITITPLKFSKTSALGSTSTLQEMPYPRVPSPVSVMNSRSHLNPTNASHRRCYAQLDSYTTNPTISHSSATNPLPALVFGAPAAGTSSALDTISSKNVNSCGNDAFDNNEDSTGHTSSNRMEPHLPLNVKGKENYCNASRINIGMERNDGSFLESSSMKEDKLSNDKLASNDDALDHLFKARSVLQVPLLNLPDGFTSAPGGAEAGNSVDNSSEMFDQYNPAVDSPCWKGASASRHFPFGISEAATSQALVKELEACNVLNLQGPLFFPVNTDDDAAVSSQKSRENMVYHEHGCAVDVSLPFPKTPSSVGSFPSPEHRLKATLKAGPYHSKQSSGNGIQCFGAIQEPRKEYVIPNSTKSSSELERSHTTQTSCGEYKIAPEKQLASDAADTGMNIKDSAQDGPSRVPFHDTERVACTPFPGDSAPIEIAEQLGGASYTVAEYTLPKLDVRVLVNAMHNLSELLVCSCSNGVGALKEQDREVLQHVINNLDACVLKKVGQMTSVLESQVPHPGTSYYPTKLSDKYKGAVIGRSQLTRVEARNVQPQLDYQRAQEENRHSTVASKKDNKMQHFVSSSGDADTGKHDDITQAIKKVLKENFHDKEDMHPQTLLYKNLWLEAEAALFSMNYKTRFNRVKSEMEKSKLHQTKGKPSNVEQLSSSKVSPDLNMDDMLPPETKERSNPDVSTQDTPQSSISRHAEDVGASVMARFHILKCRVDNSSSMSKEVEQKPNSLDVGAYAGMEESMSSPCPRGIQNVGMKPQPKKVDLGFTENRNSWPFVRDRWDGSSEATIEHAMLHHKANYREKIGVSLDVPECETMKEFRVCVSNEPVIESYIPNRLKNWLPAGEYDSPSSDWEHVLKEELGGRPHGSQIGI</sequence>
<dbReference type="AlphaFoldDB" id="A0A834YGI8"/>
<evidence type="ECO:0000313" key="3">
    <source>
        <dbReference type="Proteomes" id="UP000655225"/>
    </source>
</evidence>
<proteinExistence type="predicted"/>
<gene>
    <name evidence="2" type="ORF">HHK36_029284</name>
</gene>
<name>A0A834YGI8_TETSI</name>